<protein>
    <submittedName>
        <fullName evidence="1">Uncharacterized protein</fullName>
    </submittedName>
</protein>
<dbReference type="eggNOG" id="ENOG502N5M1">
    <property type="taxonomic scope" value="Archaea"/>
</dbReference>
<name>M0CJ51_9EURY</name>
<gene>
    <name evidence="1" type="ORF">C475_17808</name>
</gene>
<accession>M0CJ51</accession>
<evidence type="ECO:0000313" key="2">
    <source>
        <dbReference type="Proteomes" id="UP000011626"/>
    </source>
</evidence>
<organism evidence="1 2">
    <name type="scientific">Halosimplex carlsbadense 2-9-1</name>
    <dbReference type="NCBI Taxonomy" id="797114"/>
    <lineage>
        <taxon>Archaea</taxon>
        <taxon>Methanobacteriati</taxon>
        <taxon>Methanobacteriota</taxon>
        <taxon>Stenosarchaea group</taxon>
        <taxon>Halobacteria</taxon>
        <taxon>Halobacteriales</taxon>
        <taxon>Haloarculaceae</taxon>
        <taxon>Halosimplex</taxon>
    </lineage>
</organism>
<comment type="caution">
    <text evidence="1">The sequence shown here is derived from an EMBL/GenBank/DDBJ whole genome shotgun (WGS) entry which is preliminary data.</text>
</comment>
<dbReference type="EMBL" id="AOIU01000036">
    <property type="protein sequence ID" value="ELZ22392.1"/>
    <property type="molecule type" value="Genomic_DNA"/>
</dbReference>
<dbReference type="AlphaFoldDB" id="M0CJ51"/>
<dbReference type="OrthoDB" id="340975at2157"/>
<reference evidence="1 2" key="1">
    <citation type="journal article" date="2014" name="PLoS Genet.">
        <title>Phylogenetically driven sequencing of extremely halophilic archaea reveals strategies for static and dynamic osmo-response.</title>
        <authorList>
            <person name="Becker E.A."/>
            <person name="Seitzer P.M."/>
            <person name="Tritt A."/>
            <person name="Larsen D."/>
            <person name="Krusor M."/>
            <person name="Yao A.I."/>
            <person name="Wu D."/>
            <person name="Madern D."/>
            <person name="Eisen J.A."/>
            <person name="Darling A.E."/>
            <person name="Facciotti M.T."/>
        </authorList>
    </citation>
    <scope>NUCLEOTIDE SEQUENCE [LARGE SCALE GENOMIC DNA]</scope>
    <source>
        <strain evidence="1 2">2-9-1</strain>
    </source>
</reference>
<evidence type="ECO:0000313" key="1">
    <source>
        <dbReference type="EMBL" id="ELZ22392.1"/>
    </source>
</evidence>
<dbReference type="Proteomes" id="UP000011626">
    <property type="component" value="Unassembled WGS sequence"/>
</dbReference>
<dbReference type="RefSeq" id="WP_006885228.1">
    <property type="nucleotide sequence ID" value="NZ_AOIU01000036.1"/>
</dbReference>
<sequence length="95" mass="10252">MADSTRIRLTDARERKYTNLEDATGESTRSGALDAAADYYLRMAGGTAAVPTGAVETLMQRATEKGSVTPEEIAEILGQPELPVEYSHEFSVGEE</sequence>
<proteinExistence type="predicted"/>
<keyword evidence="2" id="KW-1185">Reference proteome</keyword>